<feature type="short sequence motif" description="Histidine triad motif" evidence="2 3">
    <location>
        <begin position="98"/>
        <end position="102"/>
    </location>
</feature>
<evidence type="ECO:0000313" key="5">
    <source>
        <dbReference type="EMBL" id="NYI68190.1"/>
    </source>
</evidence>
<dbReference type="EMBL" id="JACBZP010000001">
    <property type="protein sequence ID" value="NYI68190.1"/>
    <property type="molecule type" value="Genomic_DNA"/>
</dbReference>
<organism evidence="5 6">
    <name type="scientific">Spelaeicoccus albus</name>
    <dbReference type="NCBI Taxonomy" id="1280376"/>
    <lineage>
        <taxon>Bacteria</taxon>
        <taxon>Bacillati</taxon>
        <taxon>Actinomycetota</taxon>
        <taxon>Actinomycetes</taxon>
        <taxon>Micrococcales</taxon>
        <taxon>Brevibacteriaceae</taxon>
        <taxon>Spelaeicoccus</taxon>
    </lineage>
</organism>
<gene>
    <name evidence="5" type="ORF">BJY26_002496</name>
</gene>
<name>A0A7Z0D3H2_9MICO</name>
<dbReference type="GO" id="GO:0003824">
    <property type="term" value="F:catalytic activity"/>
    <property type="evidence" value="ECO:0007669"/>
    <property type="project" value="InterPro"/>
</dbReference>
<dbReference type="Pfam" id="PF01230">
    <property type="entry name" value="HIT"/>
    <property type="match status" value="1"/>
</dbReference>
<feature type="active site" description="Tele-AMP-histidine intermediate" evidence="1">
    <location>
        <position position="100"/>
    </location>
</feature>
<accession>A0A7Z0D3H2</accession>
<evidence type="ECO:0000256" key="2">
    <source>
        <dbReference type="PIRSR" id="PIRSR601310-3"/>
    </source>
</evidence>
<keyword evidence="6" id="KW-1185">Reference proteome</keyword>
<comment type="caution">
    <text evidence="5">The sequence shown here is derived from an EMBL/GenBank/DDBJ whole genome shotgun (WGS) entry which is preliminary data.</text>
</comment>
<dbReference type="InterPro" id="IPR001310">
    <property type="entry name" value="Histidine_triad_HIT"/>
</dbReference>
<protein>
    <submittedName>
        <fullName evidence="5">Histidine triad (HIT) family protein</fullName>
    </submittedName>
</protein>
<evidence type="ECO:0000256" key="3">
    <source>
        <dbReference type="PROSITE-ProRule" id="PRU00464"/>
    </source>
</evidence>
<evidence type="ECO:0000259" key="4">
    <source>
        <dbReference type="PROSITE" id="PS51084"/>
    </source>
</evidence>
<sequence>MTDGCLFCDIAAGTIPSRPVATTETTYAFMDIHPASDGHLLVVPRRHSTDLRDIEPQDLTDVTLEAQRIARAMFDAWDVDGVNLLNCCGEDAWQSVFHFHLHVIPRYRDKGKDRLVLPFEPNVPGDPDVMNDLSRSLSDALKSA</sequence>
<proteinExistence type="predicted"/>
<dbReference type="SUPFAM" id="SSF54197">
    <property type="entry name" value="HIT-like"/>
    <property type="match status" value="1"/>
</dbReference>
<evidence type="ECO:0000256" key="1">
    <source>
        <dbReference type="PIRSR" id="PIRSR601310-1"/>
    </source>
</evidence>
<dbReference type="PRINTS" id="PR00332">
    <property type="entry name" value="HISTRIAD"/>
</dbReference>
<evidence type="ECO:0000313" key="6">
    <source>
        <dbReference type="Proteomes" id="UP000539111"/>
    </source>
</evidence>
<dbReference type="PANTHER" id="PTHR46648:SF1">
    <property type="entry name" value="ADENOSINE 5'-MONOPHOSPHORAMIDASE HNT1"/>
    <property type="match status" value="1"/>
</dbReference>
<dbReference type="Proteomes" id="UP000539111">
    <property type="component" value="Unassembled WGS sequence"/>
</dbReference>
<feature type="domain" description="HIT" evidence="4">
    <location>
        <begin position="6"/>
        <end position="116"/>
    </location>
</feature>
<dbReference type="InterPro" id="IPR036265">
    <property type="entry name" value="HIT-like_sf"/>
</dbReference>
<dbReference type="Gene3D" id="3.30.428.10">
    <property type="entry name" value="HIT-like"/>
    <property type="match status" value="1"/>
</dbReference>
<dbReference type="RefSeq" id="WP_179428571.1">
    <property type="nucleotide sequence ID" value="NZ_JACBZP010000001.1"/>
</dbReference>
<reference evidence="5 6" key="1">
    <citation type="submission" date="2020-07" db="EMBL/GenBank/DDBJ databases">
        <title>Sequencing the genomes of 1000 actinobacteria strains.</title>
        <authorList>
            <person name="Klenk H.-P."/>
        </authorList>
    </citation>
    <scope>NUCLEOTIDE SEQUENCE [LARGE SCALE GENOMIC DNA]</scope>
    <source>
        <strain evidence="5 6">DSM 26341</strain>
    </source>
</reference>
<dbReference type="InterPro" id="IPR011146">
    <property type="entry name" value="HIT-like"/>
</dbReference>
<dbReference type="GO" id="GO:0009117">
    <property type="term" value="P:nucleotide metabolic process"/>
    <property type="evidence" value="ECO:0007669"/>
    <property type="project" value="TreeGrafter"/>
</dbReference>
<dbReference type="AlphaFoldDB" id="A0A7Z0D3H2"/>
<dbReference type="PROSITE" id="PS51084">
    <property type="entry name" value="HIT_2"/>
    <property type="match status" value="1"/>
</dbReference>
<dbReference type="PANTHER" id="PTHR46648">
    <property type="entry name" value="HIT FAMILY PROTEIN 1"/>
    <property type="match status" value="1"/>
</dbReference>